<dbReference type="InterPro" id="IPR001810">
    <property type="entry name" value="F-box_dom"/>
</dbReference>
<evidence type="ECO:0000259" key="1">
    <source>
        <dbReference type="PROSITE" id="PS50181"/>
    </source>
</evidence>
<name>A0AAV8F6C9_9POAL</name>
<dbReference type="CDD" id="cd22160">
    <property type="entry name" value="F-box_AtFBL13-like"/>
    <property type="match status" value="1"/>
</dbReference>
<dbReference type="Pfam" id="PF24758">
    <property type="entry name" value="LRR_At5g56370"/>
    <property type="match status" value="1"/>
</dbReference>
<dbReference type="EMBL" id="JAMFTS010000002">
    <property type="protein sequence ID" value="KAJ4786221.1"/>
    <property type="molecule type" value="Genomic_DNA"/>
</dbReference>
<sequence>MITCIPLVQQSASSRKVVTYTRPDRLSDLPNVLLIKILSSLKAREVAQTCILSKRWRNLWAYVPCLNFDIAEFSSLNSTESHRRFIKFVSSFLLSIVENASLDVFHLICDGDHPFYNGIPDAARAWIEKAVKCKPKKLQLEVFYYEGLTIPDSLYICDSLEELYIRMDSGREKYLFEPEEVYLPKLKRLHLSDFQAFSYGMEKLRYGCPILESLSLVYFLLETQNVFFGSLKRLSMTRCYFDYLDFSIFAPDLEYLSIDGGSIGCISSNKMPKVTEASIIFYRVEETEYDVLSSLVNVEVLEITIPYLSELVKYALKNSLIFPKLKRLTLGRFCMNCAFSTLSSLLKRTSKLEILTLYHDCSNEVDGDCCFSAPDLEYLCIDGGSIGYISCNKMPKVTEASITFNTADVTEGDVLSSLVNVEVLEITIPSYSVCNGDSELLNGVKLVAIPILLFKA</sequence>
<gene>
    <name evidence="2" type="ORF">LUZ62_037467</name>
</gene>
<dbReference type="Proteomes" id="UP001140206">
    <property type="component" value="Chromosome 2"/>
</dbReference>
<dbReference type="InterPro" id="IPR055411">
    <property type="entry name" value="LRR_FXL15/At3g58940/PEG3-like"/>
</dbReference>
<protein>
    <submittedName>
        <fullName evidence="2">F-box/RNI-like superfamily protein</fullName>
    </submittedName>
</protein>
<dbReference type="InterPro" id="IPR036047">
    <property type="entry name" value="F-box-like_dom_sf"/>
</dbReference>
<dbReference type="PROSITE" id="PS50181">
    <property type="entry name" value="FBOX"/>
    <property type="match status" value="1"/>
</dbReference>
<proteinExistence type="predicted"/>
<dbReference type="Pfam" id="PF00646">
    <property type="entry name" value="F-box"/>
    <property type="match status" value="1"/>
</dbReference>
<evidence type="ECO:0000313" key="3">
    <source>
        <dbReference type="Proteomes" id="UP001140206"/>
    </source>
</evidence>
<dbReference type="InterPro" id="IPR032675">
    <property type="entry name" value="LRR_dom_sf"/>
</dbReference>
<dbReference type="PANTHER" id="PTHR34223">
    <property type="entry name" value="OS11G0201299 PROTEIN"/>
    <property type="match status" value="1"/>
</dbReference>
<organism evidence="2 3">
    <name type="scientific">Rhynchospora pubera</name>
    <dbReference type="NCBI Taxonomy" id="906938"/>
    <lineage>
        <taxon>Eukaryota</taxon>
        <taxon>Viridiplantae</taxon>
        <taxon>Streptophyta</taxon>
        <taxon>Embryophyta</taxon>
        <taxon>Tracheophyta</taxon>
        <taxon>Spermatophyta</taxon>
        <taxon>Magnoliopsida</taxon>
        <taxon>Liliopsida</taxon>
        <taxon>Poales</taxon>
        <taxon>Cyperaceae</taxon>
        <taxon>Cyperoideae</taxon>
        <taxon>Rhynchosporeae</taxon>
        <taxon>Rhynchospora</taxon>
    </lineage>
</organism>
<dbReference type="SUPFAM" id="SSF81383">
    <property type="entry name" value="F-box domain"/>
    <property type="match status" value="1"/>
</dbReference>
<feature type="domain" description="F-box" evidence="1">
    <location>
        <begin position="23"/>
        <end position="59"/>
    </location>
</feature>
<accession>A0AAV8F6C9</accession>
<dbReference type="SUPFAM" id="SSF52058">
    <property type="entry name" value="L domain-like"/>
    <property type="match status" value="1"/>
</dbReference>
<dbReference type="AlphaFoldDB" id="A0AAV8F6C9"/>
<evidence type="ECO:0000313" key="2">
    <source>
        <dbReference type="EMBL" id="KAJ4786221.1"/>
    </source>
</evidence>
<reference evidence="2" key="1">
    <citation type="submission" date="2022-08" db="EMBL/GenBank/DDBJ databases">
        <authorList>
            <person name="Marques A."/>
        </authorList>
    </citation>
    <scope>NUCLEOTIDE SEQUENCE</scope>
    <source>
        <strain evidence="2">RhyPub2mFocal</strain>
        <tissue evidence="2">Leaves</tissue>
    </source>
</reference>
<dbReference type="PANTHER" id="PTHR34223:SF51">
    <property type="entry name" value="OS06G0556300 PROTEIN"/>
    <property type="match status" value="1"/>
</dbReference>
<keyword evidence="3" id="KW-1185">Reference proteome</keyword>
<dbReference type="InterPro" id="IPR053197">
    <property type="entry name" value="F-box_SCFL_complex_component"/>
</dbReference>
<dbReference type="Gene3D" id="3.80.10.10">
    <property type="entry name" value="Ribonuclease Inhibitor"/>
    <property type="match status" value="1"/>
</dbReference>
<dbReference type="Gene3D" id="1.20.1280.50">
    <property type="match status" value="1"/>
</dbReference>
<dbReference type="InterPro" id="IPR053781">
    <property type="entry name" value="F-box_AtFBL13-like"/>
</dbReference>
<comment type="caution">
    <text evidence="2">The sequence shown here is derived from an EMBL/GenBank/DDBJ whole genome shotgun (WGS) entry which is preliminary data.</text>
</comment>